<accession>A0A8J6QGU3</accession>
<dbReference type="Proteomes" id="UP000638014">
    <property type="component" value="Unassembled WGS sequence"/>
</dbReference>
<evidence type="ECO:0000313" key="2">
    <source>
        <dbReference type="Proteomes" id="UP000638014"/>
    </source>
</evidence>
<dbReference type="EMBL" id="JACXAF010000008">
    <property type="protein sequence ID" value="MBD1389210.1"/>
    <property type="molecule type" value="Genomic_DNA"/>
</dbReference>
<protein>
    <submittedName>
        <fullName evidence="1">Uncharacterized protein</fullName>
    </submittedName>
</protein>
<dbReference type="RefSeq" id="WP_191144319.1">
    <property type="nucleotide sequence ID" value="NZ_JACXAF010000008.1"/>
</dbReference>
<comment type="caution">
    <text evidence="1">The sequence shown here is derived from an EMBL/GenBank/DDBJ whole genome shotgun (WGS) entry which is preliminary data.</text>
</comment>
<dbReference type="AlphaFoldDB" id="A0A8J6QGU3"/>
<reference evidence="1" key="1">
    <citation type="submission" date="2020-09" db="EMBL/GenBank/DDBJ databases">
        <title>A novel bacterium of genus Neiella, isolated from South China Sea.</title>
        <authorList>
            <person name="Huang H."/>
            <person name="Mo K."/>
            <person name="Hu Y."/>
        </authorList>
    </citation>
    <scope>NUCLEOTIDE SEQUENCE</scope>
    <source>
        <strain evidence="1">HB171785</strain>
    </source>
</reference>
<organism evidence="1 2">
    <name type="scientific">Neiella litorisoli</name>
    <dbReference type="NCBI Taxonomy" id="2771431"/>
    <lineage>
        <taxon>Bacteria</taxon>
        <taxon>Pseudomonadati</taxon>
        <taxon>Pseudomonadota</taxon>
        <taxon>Gammaproteobacteria</taxon>
        <taxon>Alteromonadales</taxon>
        <taxon>Echinimonadaceae</taxon>
        <taxon>Neiella</taxon>
    </lineage>
</organism>
<evidence type="ECO:0000313" key="1">
    <source>
        <dbReference type="EMBL" id="MBD1389210.1"/>
    </source>
</evidence>
<name>A0A8J6QGU3_9GAMM</name>
<gene>
    <name evidence="1" type="ORF">IC617_07215</name>
</gene>
<sequence>MSENYFTWRSAVAEQAKHMTGLENEMVDAANDKVLQDQYFYEQLTPQQAAQRLMQNHKATAR</sequence>
<proteinExistence type="predicted"/>
<keyword evidence="2" id="KW-1185">Reference proteome</keyword>